<comment type="caution">
    <text evidence="1">The sequence shown here is derived from an EMBL/GenBank/DDBJ whole genome shotgun (WGS) entry which is preliminary data.</text>
</comment>
<dbReference type="EMBL" id="VSSQ01105390">
    <property type="protein sequence ID" value="MPN45460.1"/>
    <property type="molecule type" value="Genomic_DNA"/>
</dbReference>
<proteinExistence type="predicted"/>
<dbReference type="AlphaFoldDB" id="A0A645I2S5"/>
<sequence>MLYPITEKLEFLAHERCRNITDDRNSIALTVGNSPKYYKTTVTALKSYILNYCS</sequence>
<gene>
    <name evidence="1" type="ORF">SDC9_193027</name>
</gene>
<organism evidence="1">
    <name type="scientific">bioreactor metagenome</name>
    <dbReference type="NCBI Taxonomy" id="1076179"/>
    <lineage>
        <taxon>unclassified sequences</taxon>
        <taxon>metagenomes</taxon>
        <taxon>ecological metagenomes</taxon>
    </lineage>
</organism>
<name>A0A645I2S5_9ZZZZ</name>
<accession>A0A645I2S5</accession>
<protein>
    <submittedName>
        <fullName evidence="1">Uncharacterized protein</fullName>
    </submittedName>
</protein>
<reference evidence="1" key="1">
    <citation type="submission" date="2019-08" db="EMBL/GenBank/DDBJ databases">
        <authorList>
            <person name="Kucharzyk K."/>
            <person name="Murdoch R.W."/>
            <person name="Higgins S."/>
            <person name="Loffler F."/>
        </authorList>
    </citation>
    <scope>NUCLEOTIDE SEQUENCE</scope>
</reference>
<evidence type="ECO:0000313" key="1">
    <source>
        <dbReference type="EMBL" id="MPN45460.1"/>
    </source>
</evidence>